<comment type="caution">
    <text evidence="1">The sequence shown here is derived from an EMBL/GenBank/DDBJ whole genome shotgun (WGS) entry which is preliminary data.</text>
</comment>
<evidence type="ECO:0000313" key="1">
    <source>
        <dbReference type="EMBL" id="KAJ3803888.1"/>
    </source>
</evidence>
<protein>
    <submittedName>
        <fullName evidence="1">Uncharacterized protein</fullName>
    </submittedName>
</protein>
<gene>
    <name evidence="1" type="ORF">F5876DRAFT_2711</name>
</gene>
<accession>A0ACC1TH05</accession>
<organism evidence="1 2">
    <name type="scientific">Lentinula aff. lateritia</name>
    <dbReference type="NCBI Taxonomy" id="2804960"/>
    <lineage>
        <taxon>Eukaryota</taxon>
        <taxon>Fungi</taxon>
        <taxon>Dikarya</taxon>
        <taxon>Basidiomycota</taxon>
        <taxon>Agaricomycotina</taxon>
        <taxon>Agaricomycetes</taxon>
        <taxon>Agaricomycetidae</taxon>
        <taxon>Agaricales</taxon>
        <taxon>Marasmiineae</taxon>
        <taxon>Omphalotaceae</taxon>
        <taxon>Lentinula</taxon>
    </lineage>
</organism>
<name>A0ACC1TH05_9AGAR</name>
<reference evidence="1" key="1">
    <citation type="submission" date="2022-09" db="EMBL/GenBank/DDBJ databases">
        <title>A Global Phylogenomic Analysis of the Shiitake Genus Lentinula.</title>
        <authorList>
            <consortium name="DOE Joint Genome Institute"/>
            <person name="Sierra-Patev S."/>
            <person name="Min B."/>
            <person name="Naranjo-Ortiz M."/>
            <person name="Looney B."/>
            <person name="Konkel Z."/>
            <person name="Slot J.C."/>
            <person name="Sakamoto Y."/>
            <person name="Steenwyk J.L."/>
            <person name="Rokas A."/>
            <person name="Carro J."/>
            <person name="Camarero S."/>
            <person name="Ferreira P."/>
            <person name="Molpeceres G."/>
            <person name="Ruiz-Duenas F.J."/>
            <person name="Serrano A."/>
            <person name="Henrissat B."/>
            <person name="Drula E."/>
            <person name="Hughes K.W."/>
            <person name="Mata J.L."/>
            <person name="Ishikawa N.K."/>
            <person name="Vargas-Isla R."/>
            <person name="Ushijima S."/>
            <person name="Smith C.A."/>
            <person name="Ahrendt S."/>
            <person name="Andreopoulos W."/>
            <person name="He G."/>
            <person name="Labutti K."/>
            <person name="Lipzen A."/>
            <person name="Ng V."/>
            <person name="Riley R."/>
            <person name="Sandor L."/>
            <person name="Barry K."/>
            <person name="Martinez A.T."/>
            <person name="Xiao Y."/>
            <person name="Gibbons J.G."/>
            <person name="Terashima K."/>
            <person name="Grigoriev I.V."/>
            <person name="Hibbett D.S."/>
        </authorList>
    </citation>
    <scope>NUCLEOTIDE SEQUENCE</scope>
    <source>
        <strain evidence="1">TMI1499</strain>
    </source>
</reference>
<dbReference type="Proteomes" id="UP001163835">
    <property type="component" value="Unassembled WGS sequence"/>
</dbReference>
<sequence length="103" mass="11380">VFPVEQQFVGTNLASWKLQLKALLTGKGLWGYIDGLIPRPSPPSDNQPTIYPPITPVYSKLPSLEEWNFRDGVARSTIILNVADPRGMGIDDNGTSKEVWDAI</sequence>
<feature type="non-terminal residue" evidence="1">
    <location>
        <position position="1"/>
    </location>
</feature>
<dbReference type="EMBL" id="MU796591">
    <property type="protein sequence ID" value="KAJ3803888.1"/>
    <property type="molecule type" value="Genomic_DNA"/>
</dbReference>
<feature type="non-terminal residue" evidence="1">
    <location>
        <position position="103"/>
    </location>
</feature>
<evidence type="ECO:0000313" key="2">
    <source>
        <dbReference type="Proteomes" id="UP001163835"/>
    </source>
</evidence>
<proteinExistence type="predicted"/>
<keyword evidence="2" id="KW-1185">Reference proteome</keyword>